<dbReference type="PANTHER" id="PTHR13523">
    <property type="entry name" value="COILED-COIL-HELIX-COILED-COIL-HELIX DOMAIN CONTAINING 2/NUR77"/>
    <property type="match status" value="1"/>
</dbReference>
<organism evidence="2 3">
    <name type="scientific">Tieghemostelium lacteum</name>
    <name type="common">Slime mold</name>
    <name type="synonym">Dictyostelium lacteum</name>
    <dbReference type="NCBI Taxonomy" id="361077"/>
    <lineage>
        <taxon>Eukaryota</taxon>
        <taxon>Amoebozoa</taxon>
        <taxon>Evosea</taxon>
        <taxon>Eumycetozoa</taxon>
        <taxon>Dictyostelia</taxon>
        <taxon>Dictyosteliales</taxon>
        <taxon>Raperosteliaceae</taxon>
        <taxon>Tieghemostelium</taxon>
    </lineage>
</organism>
<feature type="region of interest" description="Disordered" evidence="1">
    <location>
        <begin position="1"/>
        <end position="48"/>
    </location>
</feature>
<comment type="caution">
    <text evidence="2">The sequence shown here is derived from an EMBL/GenBank/DDBJ whole genome shotgun (WGS) entry which is preliminary data.</text>
</comment>
<accession>A0A151ZB27</accession>
<proteinExistence type="predicted"/>
<feature type="compositionally biased region" description="Low complexity" evidence="1">
    <location>
        <begin position="92"/>
        <end position="106"/>
    </location>
</feature>
<dbReference type="AlphaFoldDB" id="A0A151ZB27"/>
<dbReference type="GO" id="GO:0007005">
    <property type="term" value="P:mitochondrion organization"/>
    <property type="evidence" value="ECO:0007669"/>
    <property type="project" value="InterPro"/>
</dbReference>
<dbReference type="EMBL" id="LODT01000035">
    <property type="protein sequence ID" value="KYQ91150.1"/>
    <property type="molecule type" value="Genomic_DNA"/>
</dbReference>
<dbReference type="OMA" id="YKSFMTC"/>
<evidence type="ECO:0000313" key="3">
    <source>
        <dbReference type="Proteomes" id="UP000076078"/>
    </source>
</evidence>
<dbReference type="FunCoup" id="A0A151ZB27">
    <property type="interactions" value="8"/>
</dbReference>
<evidence type="ECO:0008006" key="4">
    <source>
        <dbReference type="Google" id="ProtNLM"/>
    </source>
</evidence>
<dbReference type="OrthoDB" id="1106148at2759"/>
<feature type="compositionally biased region" description="Low complexity" evidence="1">
    <location>
        <begin position="1"/>
        <end position="46"/>
    </location>
</feature>
<dbReference type="GO" id="GO:0005634">
    <property type="term" value="C:nucleus"/>
    <property type="evidence" value="ECO:0007669"/>
    <property type="project" value="TreeGrafter"/>
</dbReference>
<keyword evidence="3" id="KW-1185">Reference proteome</keyword>
<sequence>MAGRRGASSSRLSKPTTTTASKPAPTKTSTSTPTKTQPQQQQTQTPVVVQGPGMLATLASSMAGSAAGHVIGHALVGGAGMFGGGNKDEVQQVDQQQNYQQPQQMQTQSDIQCNPLYKSFMTCLEKNQNDVSVCQWAYDSFLDCKKGGLSPNYY</sequence>
<dbReference type="PANTHER" id="PTHR13523:SF2">
    <property type="entry name" value="COILED-COIL-HELIX-COILED-COIL-HELIX DOMAIN CONTAINING 2, ISOFORM A-RELATED"/>
    <property type="match status" value="1"/>
</dbReference>
<evidence type="ECO:0000256" key="1">
    <source>
        <dbReference type="SAM" id="MobiDB-lite"/>
    </source>
</evidence>
<evidence type="ECO:0000313" key="2">
    <source>
        <dbReference type="EMBL" id="KYQ91150.1"/>
    </source>
</evidence>
<protein>
    <recommendedName>
        <fullName evidence="4">CHCH domain-containing protein</fullName>
    </recommendedName>
</protein>
<feature type="region of interest" description="Disordered" evidence="1">
    <location>
        <begin position="81"/>
        <end position="106"/>
    </location>
</feature>
<dbReference type="InterPro" id="IPR055304">
    <property type="entry name" value="CHCHD2/10-like"/>
</dbReference>
<dbReference type="PROSITE" id="PS51808">
    <property type="entry name" value="CHCH"/>
    <property type="match status" value="1"/>
</dbReference>
<dbReference type="STRING" id="361077.A0A151ZB27"/>
<dbReference type="InParanoid" id="A0A151ZB27"/>
<dbReference type="Proteomes" id="UP000076078">
    <property type="component" value="Unassembled WGS sequence"/>
</dbReference>
<reference evidence="2 3" key="1">
    <citation type="submission" date="2015-12" db="EMBL/GenBank/DDBJ databases">
        <title>Dictyostelia acquired genes for synthesis and detection of signals that induce cell-type specialization by lateral gene transfer from prokaryotes.</title>
        <authorList>
            <person name="Gloeckner G."/>
            <person name="Schaap P."/>
        </authorList>
    </citation>
    <scope>NUCLEOTIDE SEQUENCE [LARGE SCALE GENOMIC DNA]</scope>
    <source>
        <strain evidence="2 3">TK</strain>
    </source>
</reference>
<gene>
    <name evidence="2" type="ORF">DLAC_08063</name>
</gene>
<name>A0A151ZB27_TIELA</name>
<dbReference type="GO" id="GO:0005739">
    <property type="term" value="C:mitochondrion"/>
    <property type="evidence" value="ECO:0007669"/>
    <property type="project" value="TreeGrafter"/>
</dbReference>